<accession>A0A0H4A4Y4</accession>
<dbReference type="AlphaFoldDB" id="A0A0H4A4Y4"/>
<name>A0A0H4A4Y4_9GAMM</name>
<evidence type="ECO:0000313" key="1">
    <source>
        <dbReference type="EMBL" id="AKN40946.1"/>
    </source>
</evidence>
<reference evidence="1" key="1">
    <citation type="journal article" date="2015" name="MBio">
        <title>Eco-Evolutionary Dynamics of Episomes among Ecologically Cohesive Bacterial Populations.</title>
        <authorList>
            <person name="Xue H."/>
            <person name="Cordero O.X."/>
            <person name="Camas F.M."/>
            <person name="Trimble W."/>
            <person name="Meyer F."/>
            <person name="Guglielmini J."/>
            <person name="Rocha E.P."/>
            <person name="Polz M.F."/>
        </authorList>
    </citation>
    <scope>NUCLEOTIDE SEQUENCE</scope>
    <source>
        <strain evidence="1">FF_351</strain>
    </source>
</reference>
<organism evidence="1">
    <name type="scientific">Enterovibrio norvegicus</name>
    <dbReference type="NCBI Taxonomy" id="188144"/>
    <lineage>
        <taxon>Bacteria</taxon>
        <taxon>Pseudomonadati</taxon>
        <taxon>Pseudomonadota</taxon>
        <taxon>Gammaproteobacteria</taxon>
        <taxon>Vibrionales</taxon>
        <taxon>Vibrionaceae</taxon>
        <taxon>Enterovibrio</taxon>
    </lineage>
</organism>
<sequence length="99" mass="11149">MESINTDTTTEGMYFVKYGKGGVLIKAKNDREVDAAAAFNGREDMSSFMGSHIKKVVSLNITDSYVTIEIENEKDLTVERKMPLQEVTFETYKSKVPTE</sequence>
<protein>
    <submittedName>
        <fullName evidence="1">Uncharacterized protein</fullName>
    </submittedName>
</protein>
<dbReference type="EMBL" id="KP795714">
    <property type="protein sequence ID" value="AKN40946.1"/>
    <property type="molecule type" value="Genomic_DNA"/>
</dbReference>
<proteinExistence type="predicted"/>